<proteinExistence type="predicted"/>
<accession>A0ABQ9IP65</accession>
<protein>
    <recommendedName>
        <fullName evidence="6">Anosmin-1</fullName>
    </recommendedName>
</protein>
<feature type="domain" description="WAP" evidence="3">
    <location>
        <begin position="27"/>
        <end position="76"/>
    </location>
</feature>
<dbReference type="InterPro" id="IPR036645">
    <property type="entry name" value="Elafin-like_sf"/>
</dbReference>
<dbReference type="SUPFAM" id="SSF57256">
    <property type="entry name" value="Elafin-like"/>
    <property type="match status" value="1"/>
</dbReference>
<evidence type="ECO:0000313" key="4">
    <source>
        <dbReference type="EMBL" id="KAJ8898444.1"/>
    </source>
</evidence>
<dbReference type="PROSITE" id="PS50853">
    <property type="entry name" value="FN3"/>
    <property type="match status" value="2"/>
</dbReference>
<dbReference type="SMART" id="SM00060">
    <property type="entry name" value="FN3"/>
    <property type="match status" value="2"/>
</dbReference>
<evidence type="ECO:0000256" key="1">
    <source>
        <dbReference type="SAM" id="MobiDB-lite"/>
    </source>
</evidence>
<dbReference type="Gene3D" id="2.60.40.10">
    <property type="entry name" value="Immunoglobulins"/>
    <property type="match status" value="2"/>
</dbReference>
<dbReference type="Proteomes" id="UP001159363">
    <property type="component" value="Chromosome 1"/>
</dbReference>
<feature type="region of interest" description="Disordered" evidence="1">
    <location>
        <begin position="210"/>
        <end position="236"/>
    </location>
</feature>
<dbReference type="SUPFAM" id="SSF49265">
    <property type="entry name" value="Fibronectin type III"/>
    <property type="match status" value="1"/>
</dbReference>
<dbReference type="Pfam" id="PF00095">
    <property type="entry name" value="WAP"/>
    <property type="match status" value="1"/>
</dbReference>
<evidence type="ECO:0008006" key="6">
    <source>
        <dbReference type="Google" id="ProtNLM"/>
    </source>
</evidence>
<comment type="caution">
    <text evidence="4">The sequence shown here is derived from an EMBL/GenBank/DDBJ whole genome shotgun (WGS) entry which is preliminary data.</text>
</comment>
<gene>
    <name evidence="4" type="ORF">PR048_003804</name>
</gene>
<dbReference type="InterPro" id="IPR003961">
    <property type="entry name" value="FN3_dom"/>
</dbReference>
<organism evidence="4 5">
    <name type="scientific">Dryococelus australis</name>
    <dbReference type="NCBI Taxonomy" id="614101"/>
    <lineage>
        <taxon>Eukaryota</taxon>
        <taxon>Metazoa</taxon>
        <taxon>Ecdysozoa</taxon>
        <taxon>Arthropoda</taxon>
        <taxon>Hexapoda</taxon>
        <taxon>Insecta</taxon>
        <taxon>Pterygota</taxon>
        <taxon>Neoptera</taxon>
        <taxon>Polyneoptera</taxon>
        <taxon>Phasmatodea</taxon>
        <taxon>Verophasmatodea</taxon>
        <taxon>Anareolatae</taxon>
        <taxon>Phasmatidae</taxon>
        <taxon>Eurycanthinae</taxon>
        <taxon>Dryococelus</taxon>
    </lineage>
</organism>
<dbReference type="PANTHER" id="PTHR14131">
    <property type="entry name" value="ANOSMIN"/>
    <property type="match status" value="1"/>
</dbReference>
<dbReference type="PROSITE" id="PS51390">
    <property type="entry name" value="WAP"/>
    <property type="match status" value="1"/>
</dbReference>
<dbReference type="CDD" id="cd00063">
    <property type="entry name" value="FN3"/>
    <property type="match status" value="2"/>
</dbReference>
<dbReference type="SMART" id="SM00217">
    <property type="entry name" value="WAP"/>
    <property type="match status" value="1"/>
</dbReference>
<dbReference type="Pfam" id="PF00041">
    <property type="entry name" value="fn3"/>
    <property type="match status" value="2"/>
</dbReference>
<name>A0ABQ9IP65_9NEOP</name>
<dbReference type="Gene3D" id="4.10.75.10">
    <property type="entry name" value="Elafin-like"/>
    <property type="match status" value="1"/>
</dbReference>
<keyword evidence="5" id="KW-1185">Reference proteome</keyword>
<evidence type="ECO:0000313" key="5">
    <source>
        <dbReference type="Proteomes" id="UP001159363"/>
    </source>
</evidence>
<dbReference type="EMBL" id="JARBHB010000001">
    <property type="protein sequence ID" value="KAJ8898444.1"/>
    <property type="molecule type" value="Genomic_DNA"/>
</dbReference>
<dbReference type="InterPro" id="IPR013783">
    <property type="entry name" value="Ig-like_fold"/>
</dbReference>
<sequence>MLGVTVFVTVGGDTCLFQCVSKCRTRPATKPGHCPKGGELSVFDAVCLEACKEDAACPGTHKCCSHHCGATCQHARGLSDVPGTYASLQCCAPNTSTGGCAFKSVHGQSQWRLTDMSTGLPEVPVNVTIREARRGRHVTVQWAESAGSAVLYLVQQRQHVGREYSAQRLGPWMPIERAASPATSLRRSLRPGRWYLFRVAAVGANGTRGFSQPSQPFTLSADPKRPAEPTNLTATSQRAPDGSYIGVLTWRPPASDLPIQRYRVYWSRRITSSTSTPTSVLRDKQCVPRHSTKVVLRNLLANAQYFLQVQALAQFGLERLKGEMAAIVLNTTGTSSCCEHHIKSNPQTCHWGPKNDFNVMVPTSRGAVGWCATDLGSREALGLNPGTICPVGQKKKCVCACMRARVCVVIDAPASFGIKRVKG</sequence>
<reference evidence="4 5" key="1">
    <citation type="submission" date="2023-02" db="EMBL/GenBank/DDBJ databases">
        <title>LHISI_Scaffold_Assembly.</title>
        <authorList>
            <person name="Stuart O.P."/>
            <person name="Cleave R."/>
            <person name="Magrath M.J.L."/>
            <person name="Mikheyev A.S."/>
        </authorList>
    </citation>
    <scope>NUCLEOTIDE SEQUENCE [LARGE SCALE GENOMIC DNA]</scope>
    <source>
        <strain evidence="4">Daus_M_001</strain>
        <tissue evidence="4">Leg muscle</tissue>
    </source>
</reference>
<dbReference type="InterPro" id="IPR008197">
    <property type="entry name" value="WAP_dom"/>
</dbReference>
<dbReference type="InterPro" id="IPR042447">
    <property type="entry name" value="Anosmin-1"/>
</dbReference>
<evidence type="ECO:0000259" key="2">
    <source>
        <dbReference type="PROSITE" id="PS50853"/>
    </source>
</evidence>
<feature type="domain" description="Fibronectin type-III" evidence="2">
    <location>
        <begin position="228"/>
        <end position="335"/>
    </location>
</feature>
<dbReference type="InterPro" id="IPR036116">
    <property type="entry name" value="FN3_sf"/>
</dbReference>
<dbReference type="PANTHER" id="PTHR14131:SF5">
    <property type="entry name" value="ANOSMIN-1"/>
    <property type="match status" value="1"/>
</dbReference>
<evidence type="ECO:0000259" key="3">
    <source>
        <dbReference type="PROSITE" id="PS51390"/>
    </source>
</evidence>
<feature type="domain" description="Fibronectin type-III" evidence="2">
    <location>
        <begin position="123"/>
        <end position="224"/>
    </location>
</feature>